<comment type="caution">
    <text evidence="1">The sequence shown here is derived from an EMBL/GenBank/DDBJ whole genome shotgun (WGS) entry which is preliminary data.</text>
</comment>
<name>A0A8K0NEF7_COCNU</name>
<proteinExistence type="predicted"/>
<reference evidence="1" key="1">
    <citation type="journal article" date="2017" name="Gigascience">
        <title>The genome draft of coconut (Cocos nucifera).</title>
        <authorList>
            <person name="Xiao Y."/>
            <person name="Xu P."/>
            <person name="Fan H."/>
            <person name="Baudouin L."/>
            <person name="Xia W."/>
            <person name="Bocs S."/>
            <person name="Xu J."/>
            <person name="Li Q."/>
            <person name="Guo A."/>
            <person name="Zhou L."/>
            <person name="Li J."/>
            <person name="Wu Y."/>
            <person name="Ma Z."/>
            <person name="Armero A."/>
            <person name="Issali A.E."/>
            <person name="Liu N."/>
            <person name="Peng M."/>
            <person name="Yang Y."/>
        </authorList>
    </citation>
    <scope>NUCLEOTIDE SEQUENCE</scope>
    <source>
        <tissue evidence="1">Spear leaf of Hainan Tall coconut</tissue>
    </source>
</reference>
<protein>
    <submittedName>
        <fullName evidence="1">Uncharacterized protein</fullName>
    </submittedName>
</protein>
<organism evidence="1 2">
    <name type="scientific">Cocos nucifera</name>
    <name type="common">Coconut palm</name>
    <dbReference type="NCBI Taxonomy" id="13894"/>
    <lineage>
        <taxon>Eukaryota</taxon>
        <taxon>Viridiplantae</taxon>
        <taxon>Streptophyta</taxon>
        <taxon>Embryophyta</taxon>
        <taxon>Tracheophyta</taxon>
        <taxon>Spermatophyta</taxon>
        <taxon>Magnoliopsida</taxon>
        <taxon>Liliopsida</taxon>
        <taxon>Arecaceae</taxon>
        <taxon>Arecoideae</taxon>
        <taxon>Cocoseae</taxon>
        <taxon>Attaleinae</taxon>
        <taxon>Cocos</taxon>
    </lineage>
</organism>
<accession>A0A8K0NEF7</accession>
<evidence type="ECO:0000313" key="2">
    <source>
        <dbReference type="Proteomes" id="UP000797356"/>
    </source>
</evidence>
<gene>
    <name evidence="1" type="ORF">COCNU_16G006360</name>
</gene>
<evidence type="ECO:0000313" key="1">
    <source>
        <dbReference type="EMBL" id="KAG1371542.1"/>
    </source>
</evidence>
<dbReference type="EMBL" id="CM017887">
    <property type="protein sequence ID" value="KAG1371542.1"/>
    <property type="molecule type" value="Genomic_DNA"/>
</dbReference>
<sequence length="114" mass="12686">MGFFSDLGAEDDISFDFSPSLFLIKESLKLATSTLCRLMNRMYQKPKQIPFAKTFVPFPPQWTKRCDFVKAKEKGKGAPASNSKYYKVGITDYCSSSLSGDDGKGKPDFFGPST</sequence>
<reference evidence="1" key="2">
    <citation type="submission" date="2019-07" db="EMBL/GenBank/DDBJ databases">
        <authorList>
            <person name="Yang Y."/>
            <person name="Bocs S."/>
            <person name="Baudouin L."/>
        </authorList>
    </citation>
    <scope>NUCLEOTIDE SEQUENCE</scope>
    <source>
        <tissue evidence="1">Spear leaf of Hainan Tall coconut</tissue>
    </source>
</reference>
<dbReference type="AlphaFoldDB" id="A0A8K0NEF7"/>
<keyword evidence="2" id="KW-1185">Reference proteome</keyword>
<dbReference type="Proteomes" id="UP000797356">
    <property type="component" value="Chromosome 16"/>
</dbReference>